<dbReference type="Pfam" id="PF04932">
    <property type="entry name" value="Wzy_C"/>
    <property type="match status" value="1"/>
</dbReference>
<feature type="transmembrane region" description="Helical" evidence="5">
    <location>
        <begin position="201"/>
        <end position="218"/>
    </location>
</feature>
<feature type="transmembrane region" description="Helical" evidence="5">
    <location>
        <begin position="272"/>
        <end position="290"/>
    </location>
</feature>
<dbReference type="InterPro" id="IPR007016">
    <property type="entry name" value="O-antigen_ligase-rel_domated"/>
</dbReference>
<feature type="transmembrane region" description="Helical" evidence="5">
    <location>
        <begin position="20"/>
        <end position="38"/>
    </location>
</feature>
<feature type="transmembrane region" description="Helical" evidence="5">
    <location>
        <begin position="487"/>
        <end position="515"/>
    </location>
</feature>
<evidence type="ECO:0000256" key="4">
    <source>
        <dbReference type="ARBA" id="ARBA00023136"/>
    </source>
</evidence>
<evidence type="ECO:0000256" key="5">
    <source>
        <dbReference type="SAM" id="Phobius"/>
    </source>
</evidence>
<feature type="transmembrane region" description="Helical" evidence="5">
    <location>
        <begin position="90"/>
        <end position="110"/>
    </location>
</feature>
<protein>
    <submittedName>
        <fullName evidence="7">O-antigen ligase family protein</fullName>
    </submittedName>
</protein>
<dbReference type="GO" id="GO:0016020">
    <property type="term" value="C:membrane"/>
    <property type="evidence" value="ECO:0007669"/>
    <property type="project" value="UniProtKB-SubCell"/>
</dbReference>
<feature type="transmembrane region" description="Helical" evidence="5">
    <location>
        <begin position="310"/>
        <end position="332"/>
    </location>
</feature>
<accession>A0A9D1D6C1</accession>
<evidence type="ECO:0000259" key="6">
    <source>
        <dbReference type="Pfam" id="PF04932"/>
    </source>
</evidence>
<feature type="transmembrane region" description="Helical" evidence="5">
    <location>
        <begin position="451"/>
        <end position="475"/>
    </location>
</feature>
<reference evidence="7" key="1">
    <citation type="submission" date="2020-10" db="EMBL/GenBank/DDBJ databases">
        <authorList>
            <person name="Gilroy R."/>
        </authorList>
    </citation>
    <scope>NUCLEOTIDE SEQUENCE</scope>
    <source>
        <strain evidence="7">CHK180-2868</strain>
    </source>
</reference>
<comment type="subcellular location">
    <subcellularLocation>
        <location evidence="1">Membrane</location>
        <topology evidence="1">Multi-pass membrane protein</topology>
    </subcellularLocation>
</comment>
<evidence type="ECO:0000256" key="3">
    <source>
        <dbReference type="ARBA" id="ARBA00022989"/>
    </source>
</evidence>
<gene>
    <name evidence="7" type="ORF">IAB28_05855</name>
</gene>
<feature type="transmembrane region" description="Helical" evidence="5">
    <location>
        <begin position="247"/>
        <end position="263"/>
    </location>
</feature>
<feature type="transmembrane region" description="Helical" evidence="5">
    <location>
        <begin position="151"/>
        <end position="172"/>
    </location>
</feature>
<dbReference type="EMBL" id="DVGC01000032">
    <property type="protein sequence ID" value="HIR05474.1"/>
    <property type="molecule type" value="Genomic_DNA"/>
</dbReference>
<feature type="transmembrane region" description="Helical" evidence="5">
    <location>
        <begin position="225"/>
        <end position="241"/>
    </location>
</feature>
<comment type="caution">
    <text evidence="7">The sequence shown here is derived from an EMBL/GenBank/DDBJ whole genome shotgun (WGS) entry which is preliminary data.</text>
</comment>
<evidence type="ECO:0000256" key="2">
    <source>
        <dbReference type="ARBA" id="ARBA00022692"/>
    </source>
</evidence>
<feature type="transmembrane region" description="Helical" evidence="5">
    <location>
        <begin position="50"/>
        <end position="70"/>
    </location>
</feature>
<evidence type="ECO:0000256" key="1">
    <source>
        <dbReference type="ARBA" id="ARBA00004141"/>
    </source>
</evidence>
<keyword evidence="4 5" id="KW-0472">Membrane</keyword>
<dbReference type="AlphaFoldDB" id="A0A9D1D6C1"/>
<evidence type="ECO:0000313" key="7">
    <source>
        <dbReference type="EMBL" id="HIR05474.1"/>
    </source>
</evidence>
<dbReference type="InterPro" id="IPR051533">
    <property type="entry name" value="WaaL-like"/>
</dbReference>
<keyword evidence="7" id="KW-0436">Ligase</keyword>
<dbReference type="PANTHER" id="PTHR37422">
    <property type="entry name" value="TEICHURONIC ACID BIOSYNTHESIS PROTEIN TUAE"/>
    <property type="match status" value="1"/>
</dbReference>
<keyword evidence="2 5" id="KW-0812">Transmembrane</keyword>
<name>A0A9D1D6C1_9FIRM</name>
<dbReference type="GO" id="GO:0016874">
    <property type="term" value="F:ligase activity"/>
    <property type="evidence" value="ECO:0007669"/>
    <property type="project" value="UniProtKB-KW"/>
</dbReference>
<feature type="transmembrane region" description="Helical" evidence="5">
    <location>
        <begin position="344"/>
        <end position="367"/>
    </location>
</feature>
<sequence length="534" mass="60349">MSKRIKKRREAGSTFEHNAALIMGIFTLIVLCIFPLVYHRYYFDILETKYQFYCAAAIGTSVVMLLYGIISGRLKSFFSDLRLKERIRGLCITDWAMIAFWLCNVISWLLCSDWRWEAFWGTSGRYNGVFLMTVYLAVYFLMTRFFRFKQWYLDAFLAVGILVCLFGITDYFQMDILGFKEGMVPEQRGIYTSTLGNINTYTVYVGAVLAVSALLFMLEKNWKRMLWYYGNMVLASFALIMGTSDNAYLTLAALFGLAPLYLFRTKTGVRRYLISAATFFTVIQCIDWINSAFADSVVGIDSAFNLVANLSVLPLLVIGLWGIAGLVAAWTIKKPNPDGTDTMGRWLFYAWIGVIAAVVAAVVFVFYDANVAGNAERYGAISSYVVFNDSWGTERGYVWRRSMELFLDKLTPLQKLFGYGPDTFMLLMQYYYDGKMMDGRTVIYDSAHNEYLHYLVTLGIAGLTAYVVYLGSAIVRLCKGMKDRPEVAAAAFAVIAYAVQAVVNINIPIATPIIFQLLYMGLSSAANEKNADEN</sequence>
<feature type="transmembrane region" description="Helical" evidence="5">
    <location>
        <begin position="125"/>
        <end position="142"/>
    </location>
</feature>
<keyword evidence="3 5" id="KW-1133">Transmembrane helix</keyword>
<evidence type="ECO:0000313" key="8">
    <source>
        <dbReference type="Proteomes" id="UP000824250"/>
    </source>
</evidence>
<dbReference type="Proteomes" id="UP000824250">
    <property type="component" value="Unassembled WGS sequence"/>
</dbReference>
<proteinExistence type="predicted"/>
<reference evidence="7" key="2">
    <citation type="journal article" date="2021" name="PeerJ">
        <title>Extensive microbial diversity within the chicken gut microbiome revealed by metagenomics and culture.</title>
        <authorList>
            <person name="Gilroy R."/>
            <person name="Ravi A."/>
            <person name="Getino M."/>
            <person name="Pursley I."/>
            <person name="Horton D.L."/>
            <person name="Alikhan N.F."/>
            <person name="Baker D."/>
            <person name="Gharbi K."/>
            <person name="Hall N."/>
            <person name="Watson M."/>
            <person name="Adriaenssens E.M."/>
            <person name="Foster-Nyarko E."/>
            <person name="Jarju S."/>
            <person name="Secka A."/>
            <person name="Antonio M."/>
            <person name="Oren A."/>
            <person name="Chaudhuri R.R."/>
            <person name="La Ragione R."/>
            <person name="Hildebrand F."/>
            <person name="Pallen M.J."/>
        </authorList>
    </citation>
    <scope>NUCLEOTIDE SEQUENCE</scope>
    <source>
        <strain evidence="7">CHK180-2868</strain>
    </source>
</reference>
<dbReference type="PANTHER" id="PTHR37422:SF13">
    <property type="entry name" value="LIPOPOLYSACCHARIDE BIOSYNTHESIS PROTEIN PA4999-RELATED"/>
    <property type="match status" value="1"/>
</dbReference>
<feature type="domain" description="O-antigen ligase-related" evidence="6">
    <location>
        <begin position="303"/>
        <end position="467"/>
    </location>
</feature>
<organism evidence="7 8">
    <name type="scientific">Candidatus Copromonas faecavium</name>
    <name type="common">nom. illeg.</name>
    <dbReference type="NCBI Taxonomy" id="2840740"/>
    <lineage>
        <taxon>Bacteria</taxon>
        <taxon>Bacillati</taxon>
        <taxon>Bacillota</taxon>
        <taxon>Clostridia</taxon>
        <taxon>Lachnospirales</taxon>
        <taxon>Lachnospiraceae</taxon>
        <taxon>Candidatus Copromonas (nom. illeg.)</taxon>
    </lineage>
</organism>